<feature type="compositionally biased region" description="Polar residues" evidence="1">
    <location>
        <begin position="283"/>
        <end position="302"/>
    </location>
</feature>
<gene>
    <name evidence="4" type="ORF">AYO21_01352</name>
</gene>
<dbReference type="SUPFAM" id="SSF49879">
    <property type="entry name" value="SMAD/FHA domain"/>
    <property type="match status" value="1"/>
</dbReference>
<dbReference type="RefSeq" id="XP_022516308.1">
    <property type="nucleotide sequence ID" value="XM_022651335.1"/>
</dbReference>
<dbReference type="AlphaFoldDB" id="A0A177FKW1"/>
<proteinExistence type="predicted"/>
<feature type="region of interest" description="Disordered" evidence="1">
    <location>
        <begin position="354"/>
        <end position="378"/>
    </location>
</feature>
<feature type="region of interest" description="Disordered" evidence="1">
    <location>
        <begin position="166"/>
        <end position="206"/>
    </location>
</feature>
<feature type="transmembrane region" description="Helical" evidence="2">
    <location>
        <begin position="592"/>
        <end position="613"/>
    </location>
</feature>
<accession>A0A177FKW1</accession>
<keyword evidence="2" id="KW-1133">Transmembrane helix</keyword>
<feature type="compositionally biased region" description="Acidic residues" evidence="1">
    <location>
        <begin position="312"/>
        <end position="325"/>
    </location>
</feature>
<dbReference type="SMART" id="SM00240">
    <property type="entry name" value="FHA"/>
    <property type="match status" value="1"/>
</dbReference>
<dbReference type="InterPro" id="IPR000253">
    <property type="entry name" value="FHA_dom"/>
</dbReference>
<evidence type="ECO:0000313" key="4">
    <source>
        <dbReference type="EMBL" id="OAG44356.1"/>
    </source>
</evidence>
<keyword evidence="5" id="KW-1185">Reference proteome</keyword>
<comment type="caution">
    <text evidence="4">The sequence shown here is derived from an EMBL/GenBank/DDBJ whole genome shotgun (WGS) entry which is preliminary data.</text>
</comment>
<reference evidence="4 5" key="1">
    <citation type="submission" date="2016-03" db="EMBL/GenBank/DDBJ databases">
        <title>Draft genome sequence of the Fonsecaea monophora CBS 269.37.</title>
        <authorList>
            <person name="Bombassaro A."/>
            <person name="Vinicius W.A."/>
            <person name="De Hoog S."/>
            <person name="Sun J."/>
            <person name="Souza E.M."/>
            <person name="Raittz R.T."/>
            <person name="Costa F."/>
            <person name="Leao A.C."/>
            <person name="Tadra-Sfeir M.Z."/>
            <person name="Baura V."/>
            <person name="Balsanelli E."/>
            <person name="Pedrosa F.O."/>
            <person name="Moreno L.F."/>
            <person name="Steffens M.B."/>
            <person name="Xi L."/>
            <person name="Bocca A.L."/>
            <person name="Felipe M.S."/>
            <person name="Teixeira M."/>
            <person name="Telles Filho F.Q."/>
            <person name="Azevedo C.M."/>
            <person name="Gomes R."/>
            <person name="Vicente V.A."/>
        </authorList>
    </citation>
    <scope>NUCLEOTIDE SEQUENCE [LARGE SCALE GENOMIC DNA]</scope>
    <source>
        <strain evidence="4 5">CBS 269.37</strain>
    </source>
</reference>
<dbReference type="Gene3D" id="2.60.200.20">
    <property type="match status" value="1"/>
</dbReference>
<dbReference type="InterPro" id="IPR008984">
    <property type="entry name" value="SMAD_FHA_dom_sf"/>
</dbReference>
<sequence>MADPNPSKYLTITLRELDFHEPLPLRVITLGAPDWEIRIGRGSVSRVEEFTPAEDNAWFDSRVLSRRHAILRGNPTTKEIYIQDIGSMHGTFVAGKRVNTNQMEPIWPEDTVTLGADVIRGNSHFSALRFMVTSNWCDEIFHQPHATQTNPGVIIYQNTFSADYSDEEAYSDPSIQVSSSPEENEDEHEERNTEHHSDPEDEDQVIQDSVREASIEIVVPEVTTFAVPESDDASNTQSHASGPDVSGEESPTSSPLITSDTHEDKGAPPEDTSQLFQGPGICSASSDYTDHSQVLVPNSGQQPEVLPTMDENTSEEDSYGDDELENTYSDSFSSLNVPPINVDNLAKPLAACLSPSGPTDQPEHVRAPSPSDAAMVKPTTDSGLRVTLTAPPFSSFGSSNQNSGPMDNHVAQGRLSSAWAGHNSVLYEPVAHPLVQEPSESVYYASYRPYMSLYGGPYTFQSPEMSTQAQSAASAFSIASVVSQQQASKDMDGAKKRKCDQISSDECPGTNTVSADSYSSEAKDIHVTSVAIGVRETSSVNGDILLDPSTSEVAECNASMHVEMPARKKVKKNTVKAPEQRDSGRNSLAKTAGATIAGMAIGAVGMFIGLLALPEDYFM</sequence>
<feature type="region of interest" description="Disordered" evidence="1">
    <location>
        <begin position="226"/>
        <end position="326"/>
    </location>
</feature>
<dbReference type="Proteomes" id="UP000077002">
    <property type="component" value="Unassembled WGS sequence"/>
</dbReference>
<feature type="compositionally biased region" description="Polar residues" evidence="1">
    <location>
        <begin position="249"/>
        <end position="259"/>
    </location>
</feature>
<dbReference type="PANTHER" id="PTHR15715">
    <property type="entry name" value="CENTROSOMAL PROTEIN OF 170 KDA"/>
    <property type="match status" value="1"/>
</dbReference>
<evidence type="ECO:0000259" key="3">
    <source>
        <dbReference type="PROSITE" id="PS50006"/>
    </source>
</evidence>
<evidence type="ECO:0000256" key="1">
    <source>
        <dbReference type="SAM" id="MobiDB-lite"/>
    </source>
</evidence>
<protein>
    <recommendedName>
        <fullName evidence="3">FHA domain-containing protein</fullName>
    </recommendedName>
</protein>
<feature type="domain" description="FHA" evidence="3">
    <location>
        <begin position="37"/>
        <end position="98"/>
    </location>
</feature>
<dbReference type="GO" id="GO:0005737">
    <property type="term" value="C:cytoplasm"/>
    <property type="evidence" value="ECO:0007669"/>
    <property type="project" value="TreeGrafter"/>
</dbReference>
<dbReference type="GeneID" id="34596531"/>
<dbReference type="PANTHER" id="PTHR15715:SF37">
    <property type="entry name" value="LD47843P"/>
    <property type="match status" value="1"/>
</dbReference>
<keyword evidence="2" id="KW-0472">Membrane</keyword>
<organism evidence="4 5">
    <name type="scientific">Fonsecaea monophora</name>
    <dbReference type="NCBI Taxonomy" id="254056"/>
    <lineage>
        <taxon>Eukaryota</taxon>
        <taxon>Fungi</taxon>
        <taxon>Dikarya</taxon>
        <taxon>Ascomycota</taxon>
        <taxon>Pezizomycotina</taxon>
        <taxon>Eurotiomycetes</taxon>
        <taxon>Chaetothyriomycetidae</taxon>
        <taxon>Chaetothyriales</taxon>
        <taxon>Herpotrichiellaceae</taxon>
        <taxon>Fonsecaea</taxon>
    </lineage>
</organism>
<dbReference type="PROSITE" id="PS50006">
    <property type="entry name" value="FHA_DOMAIN"/>
    <property type="match status" value="1"/>
</dbReference>
<dbReference type="InterPro" id="IPR051176">
    <property type="entry name" value="Cent_Immune-Sig_Mod"/>
</dbReference>
<dbReference type="Pfam" id="PF00498">
    <property type="entry name" value="FHA"/>
    <property type="match status" value="1"/>
</dbReference>
<name>A0A177FKW1_9EURO</name>
<keyword evidence="2" id="KW-0812">Transmembrane</keyword>
<evidence type="ECO:0000256" key="2">
    <source>
        <dbReference type="SAM" id="Phobius"/>
    </source>
</evidence>
<dbReference type="OrthoDB" id="4096268at2759"/>
<evidence type="ECO:0000313" key="5">
    <source>
        <dbReference type="Proteomes" id="UP000077002"/>
    </source>
</evidence>
<dbReference type="EMBL" id="LVKK01000005">
    <property type="protein sequence ID" value="OAG44356.1"/>
    <property type="molecule type" value="Genomic_DNA"/>
</dbReference>
<feature type="compositionally biased region" description="Basic and acidic residues" evidence="1">
    <location>
        <begin position="189"/>
        <end position="198"/>
    </location>
</feature>